<dbReference type="Proteomes" id="UP000789901">
    <property type="component" value="Unassembled WGS sequence"/>
</dbReference>
<sequence length="131" mass="15015">MPSKKYYTYSEKEKIYAIQEIKDSIIALERDTASFSETSEFSSPEEIIEEIVVTKKDQANYSFKMATELTGLEDIIDSTSKNIKKVFQNGIKPEDKQEAYIIGLKLTLDRLARELEFAQNNYQGISANQIN</sequence>
<name>A0ABM8VWI7_GIGMA</name>
<evidence type="ECO:0000313" key="2">
    <source>
        <dbReference type="EMBL" id="CAG8464040.1"/>
    </source>
</evidence>
<feature type="coiled-coil region" evidence="1">
    <location>
        <begin position="101"/>
        <end position="128"/>
    </location>
</feature>
<gene>
    <name evidence="2" type="ORF">GMARGA_LOCUS449</name>
</gene>
<evidence type="ECO:0000256" key="1">
    <source>
        <dbReference type="SAM" id="Coils"/>
    </source>
</evidence>
<accession>A0ABM8VWI7</accession>
<dbReference type="EMBL" id="CAJVQB010000077">
    <property type="protein sequence ID" value="CAG8464040.1"/>
    <property type="molecule type" value="Genomic_DNA"/>
</dbReference>
<comment type="caution">
    <text evidence="2">The sequence shown here is derived from an EMBL/GenBank/DDBJ whole genome shotgun (WGS) entry which is preliminary data.</text>
</comment>
<keyword evidence="1" id="KW-0175">Coiled coil</keyword>
<protein>
    <submittedName>
        <fullName evidence="2">9396_t:CDS:1</fullName>
    </submittedName>
</protein>
<organism evidence="2 3">
    <name type="scientific">Gigaspora margarita</name>
    <dbReference type="NCBI Taxonomy" id="4874"/>
    <lineage>
        <taxon>Eukaryota</taxon>
        <taxon>Fungi</taxon>
        <taxon>Fungi incertae sedis</taxon>
        <taxon>Mucoromycota</taxon>
        <taxon>Glomeromycotina</taxon>
        <taxon>Glomeromycetes</taxon>
        <taxon>Diversisporales</taxon>
        <taxon>Gigasporaceae</taxon>
        <taxon>Gigaspora</taxon>
    </lineage>
</organism>
<reference evidence="2 3" key="1">
    <citation type="submission" date="2021-06" db="EMBL/GenBank/DDBJ databases">
        <authorList>
            <person name="Kallberg Y."/>
            <person name="Tangrot J."/>
            <person name="Rosling A."/>
        </authorList>
    </citation>
    <scope>NUCLEOTIDE SEQUENCE [LARGE SCALE GENOMIC DNA]</scope>
    <source>
        <strain evidence="2 3">120-4 pot B 10/14</strain>
    </source>
</reference>
<proteinExistence type="predicted"/>
<keyword evidence="3" id="KW-1185">Reference proteome</keyword>
<evidence type="ECO:0000313" key="3">
    <source>
        <dbReference type="Proteomes" id="UP000789901"/>
    </source>
</evidence>